<feature type="region of interest" description="Disordered" evidence="1">
    <location>
        <begin position="122"/>
        <end position="144"/>
    </location>
</feature>
<evidence type="ECO:0008006" key="4">
    <source>
        <dbReference type="Google" id="ProtNLM"/>
    </source>
</evidence>
<dbReference type="PROSITE" id="PS51257">
    <property type="entry name" value="PROKAR_LIPOPROTEIN"/>
    <property type="match status" value="1"/>
</dbReference>
<name>A0A225E181_9BACT</name>
<dbReference type="AlphaFoldDB" id="A0A225E181"/>
<gene>
    <name evidence="2" type="ORF">FRUB_03375</name>
</gene>
<keyword evidence="3" id="KW-1185">Reference proteome</keyword>
<dbReference type="OrthoDB" id="291697at2"/>
<comment type="caution">
    <text evidence="2">The sequence shown here is derived from an EMBL/GenBank/DDBJ whole genome shotgun (WGS) entry which is preliminary data.</text>
</comment>
<dbReference type="EMBL" id="NIDE01000004">
    <property type="protein sequence ID" value="OWK43776.1"/>
    <property type="molecule type" value="Genomic_DNA"/>
</dbReference>
<organism evidence="2 3">
    <name type="scientific">Fimbriiglobus ruber</name>
    <dbReference type="NCBI Taxonomy" id="1908690"/>
    <lineage>
        <taxon>Bacteria</taxon>
        <taxon>Pseudomonadati</taxon>
        <taxon>Planctomycetota</taxon>
        <taxon>Planctomycetia</taxon>
        <taxon>Gemmatales</taxon>
        <taxon>Gemmataceae</taxon>
        <taxon>Fimbriiglobus</taxon>
    </lineage>
</organism>
<evidence type="ECO:0000256" key="1">
    <source>
        <dbReference type="SAM" id="MobiDB-lite"/>
    </source>
</evidence>
<accession>A0A225E181</accession>
<proteinExistence type="predicted"/>
<protein>
    <recommendedName>
        <fullName evidence="4">Carboxypeptidase regulatory-like domain-containing protein</fullName>
    </recommendedName>
</protein>
<evidence type="ECO:0000313" key="2">
    <source>
        <dbReference type="EMBL" id="OWK43776.1"/>
    </source>
</evidence>
<sequence>MLTNLKSRSRLGAAIALGLCLAVMLGGCGGQPKAQVAGTVTLDGKPLQDGVISFYPEAGVGPSAGTGIKDGKYTMETPVAKMKVVINATEVIGKRKKYDTPDSPVTEDVRELLPAEYNTKSKLTATLQPGPNTVDFDLKSAAKK</sequence>
<feature type="compositionally biased region" description="Polar residues" evidence="1">
    <location>
        <begin position="122"/>
        <end position="131"/>
    </location>
</feature>
<dbReference type="RefSeq" id="WP_088254586.1">
    <property type="nucleotide sequence ID" value="NZ_NIDE01000004.1"/>
</dbReference>
<reference evidence="3" key="1">
    <citation type="submission" date="2017-06" db="EMBL/GenBank/DDBJ databases">
        <title>Genome analysis of Fimbriiglobus ruber SP5, the first member of the order Planctomycetales with confirmed chitinolytic capability.</title>
        <authorList>
            <person name="Ravin N.V."/>
            <person name="Rakitin A.L."/>
            <person name="Ivanova A.A."/>
            <person name="Beletsky A.V."/>
            <person name="Kulichevskaya I.S."/>
            <person name="Mardanov A.V."/>
            <person name="Dedysh S.N."/>
        </authorList>
    </citation>
    <scope>NUCLEOTIDE SEQUENCE [LARGE SCALE GENOMIC DNA]</scope>
    <source>
        <strain evidence="3">SP5</strain>
    </source>
</reference>
<evidence type="ECO:0000313" key="3">
    <source>
        <dbReference type="Proteomes" id="UP000214646"/>
    </source>
</evidence>
<dbReference type="Proteomes" id="UP000214646">
    <property type="component" value="Unassembled WGS sequence"/>
</dbReference>